<name>A0A402AVR5_9CHLR</name>
<evidence type="ECO:0000313" key="2">
    <source>
        <dbReference type="Proteomes" id="UP000287188"/>
    </source>
</evidence>
<dbReference type="RefSeq" id="WP_126556622.1">
    <property type="nucleotide sequence ID" value="NZ_BIFS01000002.1"/>
</dbReference>
<comment type="caution">
    <text evidence="1">The sequence shown here is derived from an EMBL/GenBank/DDBJ whole genome shotgun (WGS) entry which is preliminary data.</text>
</comment>
<gene>
    <name evidence="1" type="ORF">KDK_69450</name>
</gene>
<dbReference type="OrthoDB" id="134619at2"/>
<protein>
    <recommendedName>
        <fullName evidence="3">RHS repeat protein</fullName>
    </recommendedName>
</protein>
<dbReference type="Proteomes" id="UP000287188">
    <property type="component" value="Unassembled WGS sequence"/>
</dbReference>
<keyword evidence="2" id="KW-1185">Reference proteome</keyword>
<dbReference type="AlphaFoldDB" id="A0A402AVR5"/>
<organism evidence="1 2">
    <name type="scientific">Dictyobacter kobayashii</name>
    <dbReference type="NCBI Taxonomy" id="2014872"/>
    <lineage>
        <taxon>Bacteria</taxon>
        <taxon>Bacillati</taxon>
        <taxon>Chloroflexota</taxon>
        <taxon>Ktedonobacteria</taxon>
        <taxon>Ktedonobacterales</taxon>
        <taxon>Dictyobacteraceae</taxon>
        <taxon>Dictyobacter</taxon>
    </lineage>
</organism>
<sequence>MLNRPLCKGTTSTAVNPCSSSACATFFYDSYDNSSNASVSFPSRCTAPTGSFASDPIGTEAADTFRSTAGSGWRCSGYDERGRPDQNSLSVTADGTTTTQTVNASYNDAGQLTTLNYPDGELVTSQYDNNDYLRSAYFGGAGVTNPVTFLVGQVSYTNAGQLSGLAFGEALFRRVCQHPCSQRASPTTAFSAR</sequence>
<evidence type="ECO:0000313" key="1">
    <source>
        <dbReference type="EMBL" id="GCE23145.1"/>
    </source>
</evidence>
<dbReference type="PROSITE" id="PS51257">
    <property type="entry name" value="PROKAR_LIPOPROTEIN"/>
    <property type="match status" value="1"/>
</dbReference>
<proteinExistence type="predicted"/>
<evidence type="ECO:0008006" key="3">
    <source>
        <dbReference type="Google" id="ProtNLM"/>
    </source>
</evidence>
<accession>A0A402AVR5</accession>
<dbReference type="EMBL" id="BIFS01000002">
    <property type="protein sequence ID" value="GCE23145.1"/>
    <property type="molecule type" value="Genomic_DNA"/>
</dbReference>
<reference evidence="2" key="1">
    <citation type="submission" date="2018-12" db="EMBL/GenBank/DDBJ databases">
        <title>Tengunoibacter tsumagoiensis gen. nov., sp. nov., Dictyobacter kobayashii sp. nov., D. alpinus sp. nov., and D. joshuensis sp. nov. and description of Dictyobacteraceae fam. nov. within the order Ktedonobacterales isolated from Tengu-no-mugimeshi.</title>
        <authorList>
            <person name="Wang C.M."/>
            <person name="Zheng Y."/>
            <person name="Sakai Y."/>
            <person name="Toyoda A."/>
            <person name="Minakuchi Y."/>
            <person name="Abe K."/>
            <person name="Yokota A."/>
            <person name="Yabe S."/>
        </authorList>
    </citation>
    <scope>NUCLEOTIDE SEQUENCE [LARGE SCALE GENOMIC DNA]</scope>
    <source>
        <strain evidence="2">Uno11</strain>
    </source>
</reference>
<dbReference type="Gene3D" id="2.180.10.10">
    <property type="entry name" value="RHS repeat-associated core"/>
    <property type="match status" value="1"/>
</dbReference>